<dbReference type="Proteomes" id="UP000192756">
    <property type="component" value="Unassembled WGS sequence"/>
</dbReference>
<evidence type="ECO:0000256" key="1">
    <source>
        <dbReference type="SAM" id="SignalP"/>
    </source>
</evidence>
<dbReference type="Gene3D" id="2.160.20.120">
    <property type="match status" value="1"/>
</dbReference>
<accession>A0A1W2B6M1</accession>
<dbReference type="EMBL" id="FWXT01000001">
    <property type="protein sequence ID" value="SMC68637.1"/>
    <property type="molecule type" value="Genomic_DNA"/>
</dbReference>
<organism evidence="3 4">
    <name type="scientific">Pedobacter africanus</name>
    <dbReference type="NCBI Taxonomy" id="151894"/>
    <lineage>
        <taxon>Bacteria</taxon>
        <taxon>Pseudomonadati</taxon>
        <taxon>Bacteroidota</taxon>
        <taxon>Sphingobacteriia</taxon>
        <taxon>Sphingobacteriales</taxon>
        <taxon>Sphingobacteriaceae</taxon>
        <taxon>Pedobacter</taxon>
    </lineage>
</organism>
<feature type="domain" description="Putative auto-transporter adhesin head GIN" evidence="2">
    <location>
        <begin position="42"/>
        <end position="185"/>
    </location>
</feature>
<sequence length="196" mass="21127">MKTSVKALFATALTAIVLSTSALSANAAGPIRTELNLQQRINFNKVVVKGNVQVEVIQSNKQGVVVYGKYDKAVTRIEAKGDKLFISSNEDEPLHMVVYMKDLQRIDASNAASVTTKGKFSLSVLQVFLKDTAKADVIGNIGSLYTYVEGNSSLKLKGTAADHNLFKGRMSQVKIEGLAAVKTKITELDTAFAASR</sequence>
<keyword evidence="4" id="KW-1185">Reference proteome</keyword>
<dbReference type="RefSeq" id="WP_084238155.1">
    <property type="nucleotide sequence ID" value="NZ_FWXT01000001.1"/>
</dbReference>
<proteinExistence type="predicted"/>
<protein>
    <recommendedName>
        <fullName evidence="2">Putative auto-transporter adhesin head GIN domain-containing protein</fullName>
    </recommendedName>
</protein>
<name>A0A1W2B6M1_9SPHI</name>
<dbReference type="AlphaFoldDB" id="A0A1W2B6M1"/>
<reference evidence="4" key="1">
    <citation type="submission" date="2017-04" db="EMBL/GenBank/DDBJ databases">
        <authorList>
            <person name="Varghese N."/>
            <person name="Submissions S."/>
        </authorList>
    </citation>
    <scope>NUCLEOTIDE SEQUENCE [LARGE SCALE GENOMIC DNA]</scope>
    <source>
        <strain evidence="4">DSM 12126</strain>
    </source>
</reference>
<evidence type="ECO:0000259" key="2">
    <source>
        <dbReference type="Pfam" id="PF10988"/>
    </source>
</evidence>
<dbReference type="OrthoDB" id="756389at2"/>
<evidence type="ECO:0000313" key="4">
    <source>
        <dbReference type="Proteomes" id="UP000192756"/>
    </source>
</evidence>
<dbReference type="Pfam" id="PF10988">
    <property type="entry name" value="DUF2807"/>
    <property type="match status" value="1"/>
</dbReference>
<evidence type="ECO:0000313" key="3">
    <source>
        <dbReference type="EMBL" id="SMC68637.1"/>
    </source>
</evidence>
<feature type="chain" id="PRO_5012822813" description="Putative auto-transporter adhesin head GIN domain-containing protein" evidence="1">
    <location>
        <begin position="28"/>
        <end position="196"/>
    </location>
</feature>
<keyword evidence="1" id="KW-0732">Signal</keyword>
<gene>
    <name evidence="3" type="ORF">SAMN04488524_1985</name>
</gene>
<dbReference type="InterPro" id="IPR021255">
    <property type="entry name" value="DUF2807"/>
</dbReference>
<dbReference type="STRING" id="151894.SAMN04488524_1985"/>
<feature type="signal peptide" evidence="1">
    <location>
        <begin position="1"/>
        <end position="27"/>
    </location>
</feature>